<keyword evidence="1" id="KW-0812">Transmembrane</keyword>
<comment type="caution">
    <text evidence="2">The sequence shown here is derived from an EMBL/GenBank/DDBJ whole genome shotgun (WGS) entry which is preliminary data.</text>
</comment>
<keyword evidence="1" id="KW-0472">Membrane</keyword>
<keyword evidence="1" id="KW-1133">Transmembrane helix</keyword>
<feature type="non-terminal residue" evidence="2">
    <location>
        <position position="101"/>
    </location>
</feature>
<dbReference type="Proteomes" id="UP000681720">
    <property type="component" value="Unassembled WGS sequence"/>
</dbReference>
<feature type="non-terminal residue" evidence="2">
    <location>
        <position position="1"/>
    </location>
</feature>
<gene>
    <name evidence="2" type="ORF">GIL414_LOCUS88169</name>
</gene>
<dbReference type="EMBL" id="CAJOBJ010384151">
    <property type="protein sequence ID" value="CAF5228478.1"/>
    <property type="molecule type" value="Genomic_DNA"/>
</dbReference>
<protein>
    <submittedName>
        <fullName evidence="2">Uncharacterized protein</fullName>
    </submittedName>
</protein>
<dbReference type="AlphaFoldDB" id="A0A8S3KA06"/>
<accession>A0A8S3KA06</accession>
<reference evidence="2" key="1">
    <citation type="submission" date="2021-02" db="EMBL/GenBank/DDBJ databases">
        <authorList>
            <person name="Nowell W R."/>
        </authorList>
    </citation>
    <scope>NUCLEOTIDE SEQUENCE</scope>
</reference>
<evidence type="ECO:0000256" key="1">
    <source>
        <dbReference type="SAM" id="Phobius"/>
    </source>
</evidence>
<feature type="transmembrane region" description="Helical" evidence="1">
    <location>
        <begin position="12"/>
        <end position="37"/>
    </location>
</feature>
<evidence type="ECO:0000313" key="3">
    <source>
        <dbReference type="Proteomes" id="UP000681720"/>
    </source>
</evidence>
<proteinExistence type="predicted"/>
<sequence length="101" mass="11906">DLKTQKWLASLLSGFFSSIFLIQPIKIIILTLLFAVFMRHKNEDEQAAEFIDDDNIELNDDEEYLHSIQTESSFTYRSQTRANRLDKVDIARARDRRVKEI</sequence>
<organism evidence="2 3">
    <name type="scientific">Rotaria magnacalcarata</name>
    <dbReference type="NCBI Taxonomy" id="392030"/>
    <lineage>
        <taxon>Eukaryota</taxon>
        <taxon>Metazoa</taxon>
        <taxon>Spiralia</taxon>
        <taxon>Gnathifera</taxon>
        <taxon>Rotifera</taxon>
        <taxon>Eurotatoria</taxon>
        <taxon>Bdelloidea</taxon>
        <taxon>Philodinida</taxon>
        <taxon>Philodinidae</taxon>
        <taxon>Rotaria</taxon>
    </lineage>
</organism>
<name>A0A8S3KA06_9BILA</name>
<evidence type="ECO:0000313" key="2">
    <source>
        <dbReference type="EMBL" id="CAF5228478.1"/>
    </source>
</evidence>